<keyword evidence="3" id="KW-1185">Reference proteome</keyword>
<dbReference type="EMBL" id="SHKW01000001">
    <property type="protein sequence ID" value="RZU41161.1"/>
    <property type="molecule type" value="Genomic_DNA"/>
</dbReference>
<protein>
    <submittedName>
        <fullName evidence="2">Uncharacterized protein</fullName>
    </submittedName>
</protein>
<evidence type="ECO:0000313" key="2">
    <source>
        <dbReference type="EMBL" id="RZU41161.1"/>
    </source>
</evidence>
<evidence type="ECO:0000256" key="1">
    <source>
        <dbReference type="SAM" id="MobiDB-lite"/>
    </source>
</evidence>
<dbReference type="OrthoDB" id="123046at2"/>
<reference evidence="2 3" key="1">
    <citation type="submission" date="2019-02" db="EMBL/GenBank/DDBJ databases">
        <title>Genomic Encyclopedia of Archaeal and Bacterial Type Strains, Phase II (KMG-II): from individual species to whole genera.</title>
        <authorList>
            <person name="Goeker M."/>
        </authorList>
    </citation>
    <scope>NUCLEOTIDE SEQUENCE [LARGE SCALE GENOMIC DNA]</scope>
    <source>
        <strain evidence="2 3">DSM 18101</strain>
    </source>
</reference>
<dbReference type="RefSeq" id="WP_130419115.1">
    <property type="nucleotide sequence ID" value="NZ_SHKW01000001.1"/>
</dbReference>
<feature type="compositionally biased region" description="Basic and acidic residues" evidence="1">
    <location>
        <begin position="58"/>
        <end position="67"/>
    </location>
</feature>
<evidence type="ECO:0000313" key="3">
    <source>
        <dbReference type="Proteomes" id="UP000292958"/>
    </source>
</evidence>
<feature type="region of interest" description="Disordered" evidence="1">
    <location>
        <begin position="58"/>
        <end position="83"/>
    </location>
</feature>
<dbReference type="AlphaFoldDB" id="A0A4Q7YVI6"/>
<accession>A0A4Q7YVI6</accession>
<comment type="caution">
    <text evidence="2">The sequence shown here is derived from an EMBL/GenBank/DDBJ whole genome shotgun (WGS) entry which is preliminary data.</text>
</comment>
<sequence length="83" mass="9386">MANGSPKRPWEERLHGAGARMEEDVREVIRYFNDEIVSDLRKNGSEALRAAARELNRMAQRMDERAGRAPTSGTKDTKDTSKP</sequence>
<gene>
    <name evidence="2" type="ORF">BDD14_2662</name>
</gene>
<dbReference type="Proteomes" id="UP000292958">
    <property type="component" value="Unassembled WGS sequence"/>
</dbReference>
<proteinExistence type="predicted"/>
<organism evidence="2 3">
    <name type="scientific">Edaphobacter modestus</name>
    <dbReference type="NCBI Taxonomy" id="388466"/>
    <lineage>
        <taxon>Bacteria</taxon>
        <taxon>Pseudomonadati</taxon>
        <taxon>Acidobacteriota</taxon>
        <taxon>Terriglobia</taxon>
        <taxon>Terriglobales</taxon>
        <taxon>Acidobacteriaceae</taxon>
        <taxon>Edaphobacter</taxon>
    </lineage>
</organism>
<name>A0A4Q7YVI6_9BACT</name>